<evidence type="ECO:0000313" key="3">
    <source>
        <dbReference type="Proteomes" id="UP001055580"/>
    </source>
</evidence>
<gene>
    <name evidence="2" type="ORF">M9980_12995</name>
</gene>
<organism evidence="2 3">
    <name type="scientific">Sphingomonas donggukensis</name>
    <dbReference type="NCBI Taxonomy" id="2949093"/>
    <lineage>
        <taxon>Bacteria</taxon>
        <taxon>Pseudomonadati</taxon>
        <taxon>Pseudomonadota</taxon>
        <taxon>Alphaproteobacteria</taxon>
        <taxon>Sphingomonadales</taxon>
        <taxon>Sphingomonadaceae</taxon>
        <taxon>Sphingomonas</taxon>
    </lineage>
</organism>
<sequence>MAVIVFSQPVPFPIAPLREMLGKYLPLYRWQCGEDDDGGAKQMGVFGQTGLIAGRSSATVIFTEYRCTLGRFPGGPAGEWYLEIFTPTTEHQAVADRIVALTAAILMIPDADDARCQLVPGGAWLAAGGLTEVVKLVNDGTSLVEAATMLAALAPGRSVEPVRTAAPRVDLSGADYSRRVLPLMLVLCDRRVQPHWAQAAEFARDLDLDGGWEVRGDALVGRGTCIAVQASTAPVPPEIWEDSYTRSFWFQGDRAAVAGHAMHLTIGSVLDTAASDFATVRQVAKVMTLLTGMIARLPGVVAVVNGAIGTIYEPDRAAGFLGILARDQLPVMLWSWTKPHSMADGNVCLSTSGLEPFLGHELEVWNAALPCDEVRDQMSDLIVYLLDNGPVIGHGDTAGRTKGDKAIRCFLGPSRAERDQPVQALFLEFGDTDALVVPKADVAAAAPVASDDGFDGVLQDFLDRACDRDTTGMSDVIRDMLAGERAERAAAAVVQAAAVAGTASPADAQDGLVAYVALTRAIGFPVDDVLEQLAQAVPDARWTRDASDQGLRVPRTLTGARNGDDIVVTIVASGAPLPAGLAGAPDHACHVRLTVATGGDSPLAMRIAAIVAAGLVVGQDTGAQAQVRGGSAWVRYDALLGLMSAAKFGAIDHLVGGAPVALAPAAPLRRVGGFGRKGL</sequence>
<accession>A0ABY4TUR0</accession>
<keyword evidence="3" id="KW-1185">Reference proteome</keyword>
<dbReference type="Pfam" id="PF14080">
    <property type="entry name" value="DUF4261"/>
    <property type="match status" value="1"/>
</dbReference>
<dbReference type="RefSeq" id="WP_250751623.1">
    <property type="nucleotide sequence ID" value="NZ_CP098401.1"/>
</dbReference>
<feature type="domain" description="DUF4261" evidence="1">
    <location>
        <begin position="351"/>
        <end position="409"/>
    </location>
</feature>
<dbReference type="Proteomes" id="UP001055580">
    <property type="component" value="Chromosome"/>
</dbReference>
<reference evidence="2" key="1">
    <citation type="submission" date="2022-05" db="EMBL/GenBank/DDBJ databases">
        <title>Sphingomonas sp. strain RMG20 Genome sequencing and assembly.</title>
        <authorList>
            <person name="Kim I."/>
        </authorList>
    </citation>
    <scope>NUCLEOTIDE SEQUENCE</scope>
    <source>
        <strain evidence="2">RMG20</strain>
    </source>
</reference>
<name>A0ABY4TUR0_9SPHN</name>
<protein>
    <submittedName>
        <fullName evidence="2">DUF4261 domain-containing protein</fullName>
    </submittedName>
</protein>
<proteinExistence type="predicted"/>
<evidence type="ECO:0000259" key="1">
    <source>
        <dbReference type="Pfam" id="PF14080"/>
    </source>
</evidence>
<dbReference type="EMBL" id="CP098401">
    <property type="protein sequence ID" value="URW75436.1"/>
    <property type="molecule type" value="Genomic_DNA"/>
</dbReference>
<evidence type="ECO:0000313" key="2">
    <source>
        <dbReference type="EMBL" id="URW75436.1"/>
    </source>
</evidence>
<dbReference type="InterPro" id="IPR025357">
    <property type="entry name" value="DUF4261"/>
</dbReference>